<sequence length="157" mass="18632">MKKFKDENYENYENCIRCGKPAKIIQSVYIDGTVKKVSYCESCFVEIMKYESEKYVKTGVRVLTNHIKLVQESPVKNFNFEKSIEDIYSVLPSTIQLNLFKQEPSSYKNIAVDIKNRKLALLNHRLKKALKRENYKQAEKIKKKMEEIRKTLEQQPW</sequence>
<reference evidence="2 3" key="1">
    <citation type="submission" date="2007-07" db="EMBL/GenBank/DDBJ databases">
        <title>Complete sequence of Fervidobacterium nodosum Rt17-B1.</title>
        <authorList>
            <consortium name="US DOE Joint Genome Institute"/>
            <person name="Copeland A."/>
            <person name="Lucas S."/>
            <person name="Lapidus A."/>
            <person name="Barry K."/>
            <person name="Glavina del Rio T."/>
            <person name="Dalin E."/>
            <person name="Tice H."/>
            <person name="Pitluck S."/>
            <person name="Saunders E."/>
            <person name="Brettin T."/>
            <person name="Bruce D."/>
            <person name="Detter J.C."/>
            <person name="Han C."/>
            <person name="Schmutz J."/>
            <person name="Larimer F."/>
            <person name="Land M."/>
            <person name="Hauser L."/>
            <person name="Kyrpides N."/>
            <person name="Mikhailova N."/>
            <person name="Nelson K."/>
            <person name="Gogarten J.P."/>
            <person name="Noll K."/>
            <person name="Richardson P."/>
        </authorList>
    </citation>
    <scope>NUCLEOTIDE SEQUENCE [LARGE SCALE GENOMIC DNA]</scope>
    <source>
        <strain evidence="3">ATCC 35602 / DSM 5306 / Rt17-B1</strain>
    </source>
</reference>
<accession>A7HKM3</accession>
<protein>
    <recommendedName>
        <fullName evidence="4">UVR domain-containing protein</fullName>
    </recommendedName>
</protein>
<dbReference type="STRING" id="381764.Fnod_0601"/>
<dbReference type="EMBL" id="CP000771">
    <property type="protein sequence ID" value="ABS60456.1"/>
    <property type="molecule type" value="Genomic_DNA"/>
</dbReference>
<dbReference type="RefSeq" id="WP_011993775.1">
    <property type="nucleotide sequence ID" value="NC_009718.1"/>
</dbReference>
<reference evidence="2 3" key="2">
    <citation type="journal article" date="2009" name="Proc. Natl. Acad. Sci. U.S.A.">
        <title>On the chimeric nature, thermophilic origin, and phylogenetic placement of the Thermotogales.</title>
        <authorList>
            <person name="Zhaxybayeva O."/>
            <person name="Swithers K.S."/>
            <person name="Lapierre P."/>
            <person name="Fournier G.P."/>
            <person name="Bickhart D.M."/>
            <person name="DeBoy R.T."/>
            <person name="Nelson K.E."/>
            <person name="Nesbo C.L."/>
            <person name="Doolittle W.F."/>
            <person name="Gogarten J.P."/>
            <person name="Noll K.M."/>
        </authorList>
    </citation>
    <scope>NUCLEOTIDE SEQUENCE [LARGE SCALE GENOMIC DNA]</scope>
    <source>
        <strain evidence="3">ATCC 35602 / DSM 5306 / Rt17-B1</strain>
    </source>
</reference>
<dbReference type="HOGENOM" id="CLU_152012_0_0_0"/>
<evidence type="ECO:0000313" key="3">
    <source>
        <dbReference type="Proteomes" id="UP000002415"/>
    </source>
</evidence>
<dbReference type="eggNOG" id="ENOG5033GRC">
    <property type="taxonomic scope" value="Bacteria"/>
</dbReference>
<keyword evidence="1" id="KW-0175">Coiled coil</keyword>
<evidence type="ECO:0000256" key="1">
    <source>
        <dbReference type="SAM" id="Coils"/>
    </source>
</evidence>
<evidence type="ECO:0000313" key="2">
    <source>
        <dbReference type="EMBL" id="ABS60456.1"/>
    </source>
</evidence>
<proteinExistence type="predicted"/>
<dbReference type="OrthoDB" id="47275at2"/>
<evidence type="ECO:0008006" key="4">
    <source>
        <dbReference type="Google" id="ProtNLM"/>
    </source>
</evidence>
<feature type="coiled-coil region" evidence="1">
    <location>
        <begin position="128"/>
        <end position="155"/>
    </location>
</feature>
<keyword evidence="3" id="KW-1185">Reference proteome</keyword>
<gene>
    <name evidence="2" type="ordered locus">Fnod_0601</name>
</gene>
<name>A7HKM3_FERNB</name>
<dbReference type="KEGG" id="fno:Fnod_0601"/>
<dbReference type="Proteomes" id="UP000002415">
    <property type="component" value="Chromosome"/>
</dbReference>
<organism evidence="2 3">
    <name type="scientific">Fervidobacterium nodosum (strain ATCC 35602 / DSM 5306 / Rt17-B1)</name>
    <dbReference type="NCBI Taxonomy" id="381764"/>
    <lineage>
        <taxon>Bacteria</taxon>
        <taxon>Thermotogati</taxon>
        <taxon>Thermotogota</taxon>
        <taxon>Thermotogae</taxon>
        <taxon>Thermotogales</taxon>
        <taxon>Fervidobacteriaceae</taxon>
        <taxon>Fervidobacterium</taxon>
    </lineage>
</organism>
<dbReference type="AlphaFoldDB" id="A7HKM3"/>